<dbReference type="EMBL" id="SUNJ01001552">
    <property type="protein sequence ID" value="TPP66671.1"/>
    <property type="molecule type" value="Genomic_DNA"/>
</dbReference>
<feature type="transmembrane region" description="Helical" evidence="1">
    <location>
        <begin position="245"/>
        <end position="268"/>
    </location>
</feature>
<evidence type="ECO:0000313" key="3">
    <source>
        <dbReference type="Proteomes" id="UP000316759"/>
    </source>
</evidence>
<keyword evidence="1" id="KW-1133">Transmembrane helix</keyword>
<evidence type="ECO:0000256" key="1">
    <source>
        <dbReference type="SAM" id="Phobius"/>
    </source>
</evidence>
<name>A0A504Z2N2_FASGI</name>
<proteinExistence type="predicted"/>
<organism evidence="2 3">
    <name type="scientific">Fasciola gigantica</name>
    <name type="common">Giant liver fluke</name>
    <dbReference type="NCBI Taxonomy" id="46835"/>
    <lineage>
        <taxon>Eukaryota</taxon>
        <taxon>Metazoa</taxon>
        <taxon>Spiralia</taxon>
        <taxon>Lophotrochozoa</taxon>
        <taxon>Platyhelminthes</taxon>
        <taxon>Trematoda</taxon>
        <taxon>Digenea</taxon>
        <taxon>Plagiorchiida</taxon>
        <taxon>Echinostomata</taxon>
        <taxon>Echinostomatoidea</taxon>
        <taxon>Fasciolidae</taxon>
        <taxon>Fasciola</taxon>
    </lineage>
</organism>
<sequence>MENKIIYVHRNAVGKSNHIPSSLYSLLRTAVLRFKHAVAVADSMKCSPKSGANVASNNVKPRTEPKKKAKTLVEGETINRRKKLEKQWLSSKDVNSKVGFLLQMASAATETKFLFPRQMQILPLCVAFWTKNFPHCNKALSTEAAKDLSSPSLSNPDSFSLLSRTLTSIYGTNCKFAAIADVSVAAGEVEQFLRLCRNLRRESKTYKGLNMGTLLLEPAIHETLARHFAAKVNGLCRERMMLMKLVIFSFVFLLLYSYLITLEVYFNWSWPSVVGSYYSQTILLNRAHLHNHRFSGVPATATSLTKVVVAQNTAAQRDLERRITEVLIKLINQMEEEGHDVTTDLMDLPREQDTLSHILYALNRARPNIQPNLFYLPEMMSAQNSSTKHVRIAEEKSYPVEQHVRSVPTTVFYYLFFLFHPILPYDVKHAMRNALTSMFSSLDEMMQAFEAQFSLERQGEVRIQPVLPPFSVTDSGALGTSESKSISPRLRKKLLRGLMAEQDRWRAAIRTGFMELLQRLKRAHSREFFLKLFQLSSAHFIPRACIGTLEAALTHRIVGVHRLR</sequence>
<comment type="caution">
    <text evidence="2">The sequence shown here is derived from an EMBL/GenBank/DDBJ whole genome shotgun (WGS) entry which is preliminary data.</text>
</comment>
<dbReference type="Proteomes" id="UP000316759">
    <property type="component" value="Unassembled WGS sequence"/>
</dbReference>
<reference evidence="2 3" key="1">
    <citation type="submission" date="2019-04" db="EMBL/GenBank/DDBJ databases">
        <title>Annotation for the trematode Fasciola gigantica.</title>
        <authorList>
            <person name="Choi Y.-J."/>
        </authorList>
    </citation>
    <scope>NUCLEOTIDE SEQUENCE [LARGE SCALE GENOMIC DNA]</scope>
    <source>
        <strain evidence="2">Uganda_cow_1</strain>
    </source>
</reference>
<protein>
    <submittedName>
        <fullName evidence="2">Uncharacterized protein</fullName>
    </submittedName>
</protein>
<keyword evidence="1" id="KW-0472">Membrane</keyword>
<gene>
    <name evidence="2" type="ORF">FGIG_00452</name>
</gene>
<keyword evidence="3" id="KW-1185">Reference proteome</keyword>
<dbReference type="AlphaFoldDB" id="A0A504Z2N2"/>
<dbReference type="OrthoDB" id="276422at2759"/>
<keyword evidence="1" id="KW-0812">Transmembrane</keyword>
<accession>A0A504Z2N2</accession>
<evidence type="ECO:0000313" key="2">
    <source>
        <dbReference type="EMBL" id="TPP66671.1"/>
    </source>
</evidence>